<evidence type="ECO:0000256" key="2">
    <source>
        <dbReference type="ARBA" id="ARBA00022801"/>
    </source>
</evidence>
<evidence type="ECO:0000313" key="8">
    <source>
        <dbReference type="Proteomes" id="UP000501740"/>
    </source>
</evidence>
<reference evidence="8 9" key="1">
    <citation type="submission" date="2019-03" db="EMBL/GenBank/DDBJ databases">
        <authorList>
            <person name="Winters A.D."/>
            <person name="Faisal M."/>
        </authorList>
    </citation>
    <scope>NUCLEOTIDE SEQUENCE [LARGE SCALE GENOMIC DNA]</scope>
    <source>
        <strain evidence="6 9">Alleghany 12-343</strain>
        <strain evidence="7 8">Pine 14-204</strain>
    </source>
</reference>
<proteinExistence type="predicted"/>
<dbReference type="Gene3D" id="3.40.50.300">
    <property type="entry name" value="P-loop containing nucleotide triphosphate hydrolases"/>
    <property type="match status" value="2"/>
</dbReference>
<dbReference type="Pfam" id="PF04851">
    <property type="entry name" value="ResIII"/>
    <property type="match status" value="1"/>
</dbReference>
<dbReference type="InterPro" id="IPR050742">
    <property type="entry name" value="Helicase_Restrict-Modif_Enz"/>
</dbReference>
<dbReference type="PANTHER" id="PTHR47396:SF1">
    <property type="entry name" value="ATP-DEPENDENT HELICASE IRC3-RELATED"/>
    <property type="match status" value="1"/>
</dbReference>
<evidence type="ECO:0000259" key="5">
    <source>
        <dbReference type="PROSITE" id="PS51192"/>
    </source>
</evidence>
<evidence type="ECO:0000313" key="7">
    <source>
        <dbReference type="EMBL" id="QJE49189.1"/>
    </source>
</evidence>
<dbReference type="GO" id="GO:0016787">
    <property type="term" value="F:hydrolase activity"/>
    <property type="evidence" value="ECO:0007669"/>
    <property type="project" value="UniProtKB-KW"/>
</dbReference>
<gene>
    <name evidence="6" type="ORF">LMBV_040</name>
</gene>
<dbReference type="EMBL" id="MK681856">
    <property type="protein sequence ID" value="QJE49189.1"/>
    <property type="molecule type" value="Genomic_DNA"/>
</dbReference>
<dbReference type="InterPro" id="IPR014001">
    <property type="entry name" value="Helicase_ATP-bd"/>
</dbReference>
<name>A0A9X7TNR8_9VIRU</name>
<keyword evidence="4" id="KW-0067">ATP-binding</keyword>
<evidence type="ECO:0000256" key="3">
    <source>
        <dbReference type="ARBA" id="ARBA00022806"/>
    </source>
</evidence>
<dbReference type="InterPro" id="IPR027417">
    <property type="entry name" value="P-loop_NTPase"/>
</dbReference>
<evidence type="ECO:0000256" key="1">
    <source>
        <dbReference type="ARBA" id="ARBA00022741"/>
    </source>
</evidence>
<dbReference type="PROSITE" id="PS51192">
    <property type="entry name" value="HELICASE_ATP_BIND_1"/>
    <property type="match status" value="1"/>
</dbReference>
<dbReference type="GO" id="GO:0005524">
    <property type="term" value="F:ATP binding"/>
    <property type="evidence" value="ECO:0007669"/>
    <property type="project" value="UniProtKB-KW"/>
</dbReference>
<dbReference type="GO" id="GO:0004386">
    <property type="term" value="F:helicase activity"/>
    <property type="evidence" value="ECO:0007669"/>
    <property type="project" value="UniProtKB-KW"/>
</dbReference>
<dbReference type="Proteomes" id="UP000503328">
    <property type="component" value="Segment"/>
</dbReference>
<organism evidence="6 9">
    <name type="scientific">Largemouth bass virus</name>
    <dbReference type="NCBI Taxonomy" id="176656"/>
    <lineage>
        <taxon>Viruses</taxon>
        <taxon>Varidnaviria</taxon>
        <taxon>Bamfordvirae</taxon>
        <taxon>Nucleocytoviricota</taxon>
        <taxon>Megaviricetes</taxon>
        <taxon>Pimascovirales</taxon>
        <taxon>Pimascovirales incertae sedis</taxon>
        <taxon>Iridoviridae</taxon>
        <taxon>Alphairidovirinae</taxon>
        <taxon>Ranavirus</taxon>
        <taxon>Ranavirus micropterus1</taxon>
        <taxon>Santee-Cooper ranavirus</taxon>
    </lineage>
</organism>
<protein>
    <recommendedName>
        <fullName evidence="5">Helicase ATP-binding domain-containing protein</fullName>
    </recommendedName>
</protein>
<dbReference type="SUPFAM" id="SSF52540">
    <property type="entry name" value="P-loop containing nucleoside triphosphate hydrolases"/>
    <property type="match status" value="1"/>
</dbReference>
<keyword evidence="3" id="KW-0347">Helicase</keyword>
<dbReference type="GO" id="GO:0003677">
    <property type="term" value="F:DNA binding"/>
    <property type="evidence" value="ECO:0007669"/>
    <property type="project" value="InterPro"/>
</dbReference>
<dbReference type="SMART" id="SM00487">
    <property type="entry name" value="DEXDc"/>
    <property type="match status" value="1"/>
</dbReference>
<keyword evidence="1" id="KW-0547">Nucleotide-binding</keyword>
<dbReference type="EMBL" id="MK681855">
    <property type="protein sequence ID" value="QJE49103.1"/>
    <property type="molecule type" value="Genomic_DNA"/>
</dbReference>
<dbReference type="Proteomes" id="UP000501740">
    <property type="component" value="Segment"/>
</dbReference>
<keyword evidence="2" id="KW-0378">Hydrolase</keyword>
<accession>A0A9X7TNR8</accession>
<evidence type="ECO:0000256" key="4">
    <source>
        <dbReference type="ARBA" id="ARBA00022840"/>
    </source>
</evidence>
<sequence>MAKLVHTAKVDFSALSSGEAVMYKRFTANKTFVPFAWAVKRLNITPPHTLLKEPSPVFPPKSHQITALRETASCLITRGHCMIKCPPGFGKTFMALTVWRALDVPAVVLTNRKVLVKQWHDSALKFYPDSCVKSGLPDKTASPSHIYIANPVALKSKRYSSRDAPAKFLLVVDEAHQLVSPVALRVLLSIRPTFLLGLSATPMRYDDFHAAIALFFGSDESLVGRDTEKVHSVEIVETGIKMPIVIDKRTGKLDWNAVVEKQASDPLRLNLTVSILAERLDVKWLVLCKRVKHVKALAEALKKWGATDTLHGAKNEWDENAWCVVGTYSKIGTGFDACERTGLCLAADIDRYFEQCLGRLRCCGGLVLDLVDDMHVLRKHAERREAVYETNGCQIKRRLPC</sequence>
<evidence type="ECO:0000313" key="6">
    <source>
        <dbReference type="EMBL" id="QJE49103.1"/>
    </source>
</evidence>
<dbReference type="PANTHER" id="PTHR47396">
    <property type="entry name" value="TYPE I RESTRICTION ENZYME ECOKI R PROTEIN"/>
    <property type="match status" value="1"/>
</dbReference>
<feature type="domain" description="Helicase ATP-binding" evidence="5">
    <location>
        <begin position="72"/>
        <end position="220"/>
    </location>
</feature>
<evidence type="ECO:0000313" key="9">
    <source>
        <dbReference type="Proteomes" id="UP000503328"/>
    </source>
</evidence>
<dbReference type="InterPro" id="IPR006935">
    <property type="entry name" value="Helicase/UvrB_N"/>
</dbReference>